<proteinExistence type="predicted"/>
<evidence type="ECO:0000313" key="1">
    <source>
        <dbReference type="EMBL" id="AMK96735.1"/>
    </source>
</evidence>
<gene>
    <name evidence="1" type="primary">ycf80</name>
    <name evidence="1" type="ORF">Gchil_079</name>
</gene>
<dbReference type="GeneID" id="27219446"/>
<reference evidence="2" key="2">
    <citation type="submission" date="2017-06" db="EMBL/GenBank/DDBJ databases">
        <title>Structure and comparision analysis of complete mitochondrion ans plastid genome of economic red alga Gracilaaria chilensis.</title>
        <authorList>
            <person name="Liu N."/>
            <person name="Zhang L."/>
            <person name="Liu T."/>
        </authorList>
    </citation>
    <scope>NUCLEOTIDE SEQUENCE</scope>
</reference>
<reference evidence="1" key="1">
    <citation type="submission" date="2015-07" db="EMBL/GenBank/DDBJ databases">
        <title>Reconstructing the complex evolutionary history of mobile plasmids in red algal genomes.</title>
        <authorList>
            <person name="Lee J."/>
            <person name="Kim K.M."/>
            <person name="Yang E.C."/>
            <person name="Miller K.A."/>
            <person name="Boo S.M."/>
            <person name="Bhattacharya D."/>
            <person name="Yoon H.S."/>
        </authorList>
    </citation>
    <scope>NUCLEOTIDE SEQUENCE</scope>
</reference>
<organism evidence="1">
    <name type="scientific">Agarophyton chilense</name>
    <name type="common">Red seaweed</name>
    <name type="synonym">Gracilaria chilensis</name>
    <dbReference type="NCBI Taxonomy" id="2510777"/>
    <lineage>
        <taxon>Eukaryota</taxon>
        <taxon>Rhodophyta</taxon>
        <taxon>Florideophyceae</taxon>
        <taxon>Rhodymeniophycidae</taxon>
        <taxon>Gracilariales</taxon>
        <taxon>Gracilariaceae</taxon>
        <taxon>Agarophyton</taxon>
    </lineage>
</organism>
<accession>A0A141SEL7</accession>
<protein>
    <recommendedName>
        <fullName evidence="3">Ycf80</fullName>
    </recommendedName>
</protein>
<sequence length="439" mass="52589">MHHINTHLHSLLFSSRRDTHFSTINKSLVDRPFIGKLINKYWQERIFLSVPTISSEKYVNQLKLEGIVIYKKEQKKFLLDFSKALISGRIQISLNSNILGSNSSSYISCIWKKGFNFSIPVEFILSFFNPNNFLLDKQKATFLNQLKYQPLPLFMVTNNLNQIVLADSTENIASNSNLLDKIHKWYYNKCLFNDKKQAIYYGLFFVHPMDALEYTKHIKSHYKFSKEKNEFRLFSSHLSTYYKLTRAKLRNIQFRIIPDLQEISRLLYQYRYYSNLSFHRNQKYSKNSFQGQPLYIIEPVLAYNKTNNRKKLLIYSYNYKSNLDHNIIQSEPVFTNYTTLLKAWQEFKQKHTNYRISNQPKVTIYNLEDFIKDNEYQYKVEEKNILFIPSPASYKFIKYYQSINKNNTVKQKFSNKFLSLKILSQRIFWSLTSRQPMNW</sequence>
<keyword evidence="1" id="KW-0934">Plastid</keyword>
<name>A0A141SEL7_AGACH</name>
<dbReference type="EMBL" id="KT266788">
    <property type="protein sequence ID" value="AMK96735.1"/>
    <property type="molecule type" value="Genomic_DNA"/>
</dbReference>
<dbReference type="AlphaFoldDB" id="A0A141SEL7"/>
<dbReference type="RefSeq" id="YP_009244493.1">
    <property type="nucleotide sequence ID" value="NC_029860.1"/>
</dbReference>
<evidence type="ECO:0008006" key="3">
    <source>
        <dbReference type="Google" id="ProtNLM"/>
    </source>
</evidence>
<dbReference type="EMBL" id="MF401963">
    <property type="protein sequence ID" value="ASP44630.1"/>
    <property type="molecule type" value="Genomic_DNA"/>
</dbReference>
<geneLocation type="plastid" evidence="1"/>
<evidence type="ECO:0000313" key="2">
    <source>
        <dbReference type="EMBL" id="ASP44630.1"/>
    </source>
</evidence>